<dbReference type="SMART" id="SM00382">
    <property type="entry name" value="AAA"/>
    <property type="match status" value="2"/>
</dbReference>
<evidence type="ECO:0000256" key="7">
    <source>
        <dbReference type="SAM" id="MobiDB-lite"/>
    </source>
</evidence>
<evidence type="ECO:0000256" key="2">
    <source>
        <dbReference type="ARBA" id="ARBA00022692"/>
    </source>
</evidence>
<keyword evidence="5 8" id="KW-1133">Transmembrane helix</keyword>
<dbReference type="GO" id="GO:0016887">
    <property type="term" value="F:ATP hydrolysis activity"/>
    <property type="evidence" value="ECO:0007669"/>
    <property type="project" value="InterPro"/>
</dbReference>
<feature type="transmembrane region" description="Helical" evidence="8">
    <location>
        <begin position="1758"/>
        <end position="1779"/>
    </location>
</feature>
<feature type="transmembrane region" description="Helical" evidence="8">
    <location>
        <begin position="1494"/>
        <end position="1516"/>
    </location>
</feature>
<dbReference type="PANTHER" id="PTHR43038">
    <property type="entry name" value="ATP-BINDING CASSETTE, SUB-FAMILY H, MEMBER 1"/>
    <property type="match status" value="1"/>
</dbReference>
<comment type="caution">
    <text evidence="11">The sequence shown here is derived from an EMBL/GenBank/DDBJ whole genome shotgun (WGS) entry which is preliminary data.</text>
</comment>
<feature type="transmembrane region" description="Helical" evidence="8">
    <location>
        <begin position="1786"/>
        <end position="1808"/>
    </location>
</feature>
<dbReference type="PANTHER" id="PTHR43038:SF3">
    <property type="entry name" value="ABC TRANSPORTER G FAMILY MEMBER 20 ISOFORM X1"/>
    <property type="match status" value="1"/>
</dbReference>
<feature type="domain" description="ABC transporter" evidence="9">
    <location>
        <begin position="1146"/>
        <end position="1380"/>
    </location>
</feature>
<keyword evidence="2 8" id="KW-0812">Transmembrane</keyword>
<feature type="transmembrane region" description="Helical" evidence="8">
    <location>
        <begin position="1679"/>
        <end position="1702"/>
    </location>
</feature>
<dbReference type="InterPro" id="IPR017871">
    <property type="entry name" value="ABC_transporter-like_CS"/>
</dbReference>
<gene>
    <name evidence="11" type="ORF">DGAL_LOCUS1409</name>
</gene>
<dbReference type="OrthoDB" id="429813at2759"/>
<evidence type="ECO:0000256" key="1">
    <source>
        <dbReference type="ARBA" id="ARBA00004141"/>
    </source>
</evidence>
<reference evidence="11" key="1">
    <citation type="submission" date="2021-11" db="EMBL/GenBank/DDBJ databases">
        <authorList>
            <person name="Schell T."/>
        </authorList>
    </citation>
    <scope>NUCLEOTIDE SEQUENCE</scope>
    <source>
        <strain evidence="11">M5</strain>
    </source>
</reference>
<comment type="subcellular location">
    <subcellularLocation>
        <location evidence="1">Membrane</location>
        <topology evidence="1">Multi-pass membrane protein</topology>
    </subcellularLocation>
</comment>
<keyword evidence="3" id="KW-0547">Nucleotide-binding</keyword>
<dbReference type="Proteomes" id="UP000789390">
    <property type="component" value="Unassembled WGS sequence"/>
</dbReference>
<dbReference type="InterPro" id="IPR003593">
    <property type="entry name" value="AAA+_ATPase"/>
</dbReference>
<dbReference type="CDD" id="cd05236">
    <property type="entry name" value="FAR-N_SDR_e"/>
    <property type="match status" value="1"/>
</dbReference>
<dbReference type="InterPro" id="IPR013120">
    <property type="entry name" value="FAR_NAD-bd"/>
</dbReference>
<dbReference type="FunFam" id="3.40.50.720:FF:000370">
    <property type="entry name" value="Fatty acyl-CoA reductase"/>
    <property type="match status" value="1"/>
</dbReference>
<dbReference type="Gene3D" id="3.40.50.300">
    <property type="entry name" value="P-loop containing nucleotide triphosphate hydrolases"/>
    <property type="match status" value="2"/>
</dbReference>
<evidence type="ECO:0000313" key="12">
    <source>
        <dbReference type="Proteomes" id="UP000789390"/>
    </source>
</evidence>
<dbReference type="InterPro" id="IPR013525">
    <property type="entry name" value="ABC2_TM"/>
</dbReference>
<feature type="domain" description="ABC transmembrane type-2" evidence="10">
    <location>
        <begin position="1646"/>
        <end position="1873"/>
    </location>
</feature>
<dbReference type="InterPro" id="IPR047817">
    <property type="entry name" value="ABC2_TM_bact-type"/>
</dbReference>
<keyword evidence="6 8" id="KW-0472">Membrane</keyword>
<feature type="transmembrane region" description="Helical" evidence="8">
    <location>
        <begin position="1848"/>
        <end position="1869"/>
    </location>
</feature>
<evidence type="ECO:0000256" key="8">
    <source>
        <dbReference type="SAM" id="Phobius"/>
    </source>
</evidence>
<dbReference type="EMBL" id="CAKKLH010000016">
    <property type="protein sequence ID" value="CAH0099283.1"/>
    <property type="molecule type" value="Genomic_DNA"/>
</dbReference>
<dbReference type="GO" id="GO:0016020">
    <property type="term" value="C:membrane"/>
    <property type="evidence" value="ECO:0007669"/>
    <property type="project" value="UniProtKB-SubCell"/>
</dbReference>
<evidence type="ECO:0000259" key="9">
    <source>
        <dbReference type="PROSITE" id="PS50893"/>
    </source>
</evidence>
<dbReference type="Pfam" id="PF03015">
    <property type="entry name" value="Sterile"/>
    <property type="match status" value="1"/>
</dbReference>
<dbReference type="PROSITE" id="PS50893">
    <property type="entry name" value="ABC_TRANSPORTER_2"/>
    <property type="match status" value="2"/>
</dbReference>
<dbReference type="Gene3D" id="3.40.50.720">
    <property type="entry name" value="NAD(P)-binding Rossmann-like Domain"/>
    <property type="match status" value="1"/>
</dbReference>
<feature type="compositionally biased region" description="Low complexity" evidence="7">
    <location>
        <begin position="728"/>
        <end position="745"/>
    </location>
</feature>
<feature type="transmembrane region" description="Helical" evidence="8">
    <location>
        <begin position="1038"/>
        <end position="1061"/>
    </location>
</feature>
<dbReference type="CDD" id="cd09071">
    <property type="entry name" value="FAR_C"/>
    <property type="match status" value="1"/>
</dbReference>
<name>A0A8J2WH61_9CRUS</name>
<feature type="transmembrane region" description="Helical" evidence="8">
    <location>
        <begin position="1723"/>
        <end position="1746"/>
    </location>
</feature>
<evidence type="ECO:0000256" key="3">
    <source>
        <dbReference type="ARBA" id="ARBA00022741"/>
    </source>
</evidence>
<dbReference type="SUPFAM" id="SSF51735">
    <property type="entry name" value="NAD(P)-binding Rossmann-fold domains"/>
    <property type="match status" value="1"/>
</dbReference>
<evidence type="ECO:0000259" key="10">
    <source>
        <dbReference type="PROSITE" id="PS51012"/>
    </source>
</evidence>
<dbReference type="Pfam" id="PF00005">
    <property type="entry name" value="ABC_tran"/>
    <property type="match status" value="2"/>
</dbReference>
<evidence type="ECO:0000313" key="11">
    <source>
        <dbReference type="EMBL" id="CAH0099283.1"/>
    </source>
</evidence>
<accession>A0A8J2WH61</accession>
<dbReference type="InterPro" id="IPR036291">
    <property type="entry name" value="NAD(P)-bd_dom_sf"/>
</dbReference>
<evidence type="ECO:0000256" key="5">
    <source>
        <dbReference type="ARBA" id="ARBA00022989"/>
    </source>
</evidence>
<dbReference type="Pfam" id="PF12698">
    <property type="entry name" value="ABC2_membrane_3"/>
    <property type="match status" value="2"/>
</dbReference>
<protein>
    <recommendedName>
        <fullName evidence="13">ABC protein, subfamily ABCH</fullName>
    </recommendedName>
</protein>
<keyword evidence="12" id="KW-1185">Reference proteome</keyword>
<dbReference type="GO" id="GO:0140359">
    <property type="term" value="F:ABC-type transporter activity"/>
    <property type="evidence" value="ECO:0007669"/>
    <property type="project" value="InterPro"/>
</dbReference>
<keyword evidence="4" id="KW-0067">ATP-binding</keyword>
<feature type="transmembrane region" description="Helical" evidence="8">
    <location>
        <begin position="1012"/>
        <end position="1031"/>
    </location>
</feature>
<dbReference type="Pfam" id="PF07993">
    <property type="entry name" value="NAD_binding_4"/>
    <property type="match status" value="1"/>
</dbReference>
<dbReference type="GO" id="GO:0005524">
    <property type="term" value="F:ATP binding"/>
    <property type="evidence" value="ECO:0007669"/>
    <property type="project" value="UniProtKB-KW"/>
</dbReference>
<dbReference type="InterPro" id="IPR033640">
    <property type="entry name" value="FAR_C"/>
</dbReference>
<dbReference type="PROSITE" id="PS00211">
    <property type="entry name" value="ABC_TRANSPORTER_1"/>
    <property type="match status" value="2"/>
</dbReference>
<organism evidence="11 12">
    <name type="scientific">Daphnia galeata</name>
    <dbReference type="NCBI Taxonomy" id="27404"/>
    <lineage>
        <taxon>Eukaryota</taxon>
        <taxon>Metazoa</taxon>
        <taxon>Ecdysozoa</taxon>
        <taxon>Arthropoda</taxon>
        <taxon>Crustacea</taxon>
        <taxon>Branchiopoda</taxon>
        <taxon>Diplostraca</taxon>
        <taxon>Cladocera</taxon>
        <taxon>Anomopoda</taxon>
        <taxon>Daphniidae</taxon>
        <taxon>Daphnia</taxon>
    </lineage>
</organism>
<feature type="region of interest" description="Disordered" evidence="7">
    <location>
        <begin position="714"/>
        <end position="754"/>
    </location>
</feature>
<evidence type="ECO:0008006" key="13">
    <source>
        <dbReference type="Google" id="ProtNLM"/>
    </source>
</evidence>
<dbReference type="InterPro" id="IPR003439">
    <property type="entry name" value="ABC_transporter-like_ATP-bd"/>
</dbReference>
<feature type="transmembrane region" description="Helical" evidence="8">
    <location>
        <begin position="1067"/>
        <end position="1088"/>
    </location>
</feature>
<proteinExistence type="predicted"/>
<sequence length="1877" mass="210442">MLENIGINQLNIVAFYESRSILITGATGFMGKVLVEKILRSCPGVERLYLLMRPSKGQSVDCRLRGFIQNQIFNKVKEQQPNVMEKITAVKGDVTLPELGLSSSDLQLLIENVSIVFHSAATIRFNEELKTALDMNVKGPMRLLEICRQMKRLEALVHVSTAFSNLDREEIKEEVYYNPEVNPMKLIEYLDGLDDDTLKNMTPELLGECPNTYVYTKTLAEQLLETTCGAVPLAIVRPSIVTAAVSEPCPGWVDNMNGATGTIAVVGKGIYRVMKINAKFVSDIIPVDYPINLMIAVAWYLATHRPTGVPVYTCTTGHRNPLTWGKLKHWTLESWKKFPSKETLWYPSVWYMNNDFLCKINQTLFHHLPAYLMDLFMLSTGKRTKWVHLYEKINKAFAPLEFFTTHQWRFISNNPIHLMEEMTTEDQEMFYFDVRKINWQSYFENYILGIRQIVFKEDLSTLPLAIRNLKRYGLLGASGCGKTTLLSCLVGRRRLNSGDIFVLGHEPGSPESGIPGPHVGYMPQELALFDYFSIKETLHYFGRIYNLKTDFVDSQLEFLSKLLDLPPSHRHVKTLSGGQQRRVSFAVALFHEPELLILDEPTVGVDPLLRHSIWNHLVRQSVDHGRTVIVTTHYIEEARQANTIGMMRSGRLLAEDSPANLLRDTNLSSLENVFLELCMKNNDNKFIPMVAKDASLSAVFSRATDCSEQSTLSSAVSVTTEKSDGSETSSELKFTGSSSTSSTTSGNRKKRSFRKSLPSPHRFVALVRKNYFQTFRNIGIMLFIYLLPPFQATVFNATLGQDPTGLKIGVVNDELDPNQDRTCSNYTTDCTYSMLSCRYLRYITDNIVQVPYDNVSEALEAGKKGQVWGVIHFGHNFSEEFEIRQDAGDSATVENIIRSKISINMDSTNQIIHSSIKKWILESFEDFFKDFMKSCGHEPEAGFIPLEFLDPVYGQDDSPFAEYMAPDLLYFMGVSLTAGVFITEKQQGLLDRNLVAGVKMTEILLSHLVNQFTAMIGQTALVFLVVLLIFNIPCHGNLALAVFITSLQSFVGMSFGLLIATVCDDEIGALILSQGSFLPLSVISGFAWPIEGMSFYLRYVAYCSPMTYAVESLRCVFTRGWDAEIVSSHDLTNETTCKTSEYAQGVLVRNATKSYGVGKNQSVILQKFDMSVKKGTIYGLLGASGCGKTTLLSCLVGRRRLNSGDIFVLGHEPGSPESGIPGPRVGYMPQELALFDYFSIKETLHYFGRIYNLQTDFVDSQLEFLSKLLDLPPSHRHVKTLSGGQQRRVSFAVALFHEPELLILDEPTVGVDPLLRHSIWNHLVRQSVDHGRTVIVTTHYIEEARQANTIGLMRSGRLLAEDSPENLLRDFNLSSLEDVFLKLCMTDCDNDEEKNNTSVQSQQQVSGGIDNAAFYPSKSELDISEMDGNSPHQHGKTHESPLTLIHIPNANRNSSIVNDKDNRKRRIFTIRVLPSTHRLNALIQKNALQMFRNFGMLFFIFLIPAIQVILSCLSLGGDPSFLKLAIVNDELDPSQGRICNYTTTCTYSMFSCRYLRFIDNTTVIQVPFQSVSDALDAVKRGKVWGVVHFAQNFTDELVVRRADGKFADKETILASRVAITLDSSNKQISLSLKQSLIDAFEDFSKDVLAACSYEPTALDIPVTFLDPFYGESEPSFVDFITPGVILTTIYLIAVALTAASFLSERKSGLFDRSIVAGVQMTEFMIAHFVNQLVVLIGQTLFVYLFALLVFKIPFHGSLPLAVLVTLLQGLCGMSFGVVITSLCDELASAIHLSLGSIYINLFISGILWPMEGMNVVLRYFCYLMPQTLAIESLRNIMGRGWGIEQPEVFGGILISFGWIFTLFGLSVVIGRIRKYTG</sequence>
<dbReference type="InterPro" id="IPR027417">
    <property type="entry name" value="P-loop_NTPase"/>
</dbReference>
<dbReference type="SUPFAM" id="SSF52540">
    <property type="entry name" value="P-loop containing nucleoside triphosphate hydrolases"/>
    <property type="match status" value="2"/>
</dbReference>
<dbReference type="PROSITE" id="PS51012">
    <property type="entry name" value="ABC_TM2"/>
    <property type="match status" value="1"/>
</dbReference>
<evidence type="ECO:0000256" key="4">
    <source>
        <dbReference type="ARBA" id="ARBA00022840"/>
    </source>
</evidence>
<feature type="domain" description="ABC transporter" evidence="9">
    <location>
        <begin position="437"/>
        <end position="674"/>
    </location>
</feature>
<evidence type="ECO:0000256" key="6">
    <source>
        <dbReference type="ARBA" id="ARBA00023136"/>
    </source>
</evidence>